<reference evidence="9 10" key="1">
    <citation type="submission" date="2017-03" db="EMBL/GenBank/DDBJ databases">
        <title>Sulfur activation and transportation mechanism of thermophilic Archaea Acidianus manzaensis YN-25.</title>
        <authorList>
            <person name="Ma Y."/>
            <person name="Yang Y."/>
            <person name="Xia J."/>
        </authorList>
    </citation>
    <scope>NUCLEOTIDE SEQUENCE [LARGE SCALE GENOMIC DNA]</scope>
    <source>
        <strain evidence="9 10">YN-25</strain>
    </source>
</reference>
<dbReference type="InterPro" id="IPR035996">
    <property type="entry name" value="4pyrrol_Methylase_sf"/>
</dbReference>
<proteinExistence type="inferred from homology"/>
<dbReference type="GO" id="GO:0032259">
    <property type="term" value="P:methylation"/>
    <property type="evidence" value="ECO:0007669"/>
    <property type="project" value="UniProtKB-KW"/>
</dbReference>
<dbReference type="UniPathway" id="UPA00148"/>
<dbReference type="InterPro" id="IPR014776">
    <property type="entry name" value="4pyrrole_Mease_sub2"/>
</dbReference>
<dbReference type="EMBL" id="CP020477">
    <property type="protein sequence ID" value="ARM74809.1"/>
    <property type="molecule type" value="Genomic_DNA"/>
</dbReference>
<dbReference type="RefSeq" id="WP_148690560.1">
    <property type="nucleotide sequence ID" value="NZ_CP020477.1"/>
</dbReference>
<evidence type="ECO:0000256" key="5">
    <source>
        <dbReference type="ARBA" id="ARBA00022679"/>
    </source>
</evidence>
<dbReference type="AlphaFoldDB" id="A0A1W6JX36"/>
<dbReference type="InterPro" id="IPR003043">
    <property type="entry name" value="Uropor_MeTrfase_CS"/>
</dbReference>
<evidence type="ECO:0000313" key="9">
    <source>
        <dbReference type="EMBL" id="ARM74809.1"/>
    </source>
</evidence>
<dbReference type="Pfam" id="PF00590">
    <property type="entry name" value="TP_methylase"/>
    <property type="match status" value="1"/>
</dbReference>
<dbReference type="STRING" id="282676.B6F84_01395"/>
<gene>
    <name evidence="9" type="ORF">B6F84_01395</name>
</gene>
<evidence type="ECO:0000256" key="7">
    <source>
        <dbReference type="PIRNR" id="PIRNR036427"/>
    </source>
</evidence>
<keyword evidence="4 9" id="KW-0489">Methyltransferase</keyword>
<dbReference type="NCBIfam" id="NF004062">
    <property type="entry name" value="PRK05576.1-5"/>
    <property type="match status" value="1"/>
</dbReference>
<dbReference type="PIRSF" id="PIRSF036427">
    <property type="entry name" value="Precrrn-2_mtase"/>
    <property type="match status" value="1"/>
</dbReference>
<dbReference type="Gene3D" id="3.40.1010.10">
    <property type="entry name" value="Cobalt-precorrin-4 Transmethylase, Domain 1"/>
    <property type="match status" value="1"/>
</dbReference>
<dbReference type="GO" id="GO:0030788">
    <property type="term" value="F:precorrin-2 C20-methyltransferase activity"/>
    <property type="evidence" value="ECO:0007669"/>
    <property type="project" value="InterPro"/>
</dbReference>
<name>A0A1W6JX36_9CREN</name>
<evidence type="ECO:0000256" key="4">
    <source>
        <dbReference type="ARBA" id="ARBA00022603"/>
    </source>
</evidence>
<dbReference type="PANTHER" id="PTHR43467:SF2">
    <property type="entry name" value="COBALT-PRECORRIN-2 C(20)-METHYLTRANSFERASE"/>
    <property type="match status" value="1"/>
</dbReference>
<organism evidence="9 10">
    <name type="scientific">Acidianus manzaensis</name>
    <dbReference type="NCBI Taxonomy" id="282676"/>
    <lineage>
        <taxon>Archaea</taxon>
        <taxon>Thermoproteota</taxon>
        <taxon>Thermoprotei</taxon>
        <taxon>Sulfolobales</taxon>
        <taxon>Sulfolobaceae</taxon>
        <taxon>Acidianus</taxon>
    </lineage>
</organism>
<dbReference type="GO" id="GO:0009236">
    <property type="term" value="P:cobalamin biosynthetic process"/>
    <property type="evidence" value="ECO:0007669"/>
    <property type="project" value="UniProtKB-UniRule"/>
</dbReference>
<dbReference type="PROSITE" id="PS00839">
    <property type="entry name" value="SUMT_1"/>
    <property type="match status" value="1"/>
</dbReference>
<comment type="pathway">
    <text evidence="1">Cofactor biosynthesis; adenosylcobalamin biosynthesis.</text>
</comment>
<keyword evidence="3" id="KW-0169">Cobalamin biosynthesis</keyword>
<dbReference type="InterPro" id="IPR000878">
    <property type="entry name" value="4pyrrol_Mease"/>
</dbReference>
<dbReference type="Gene3D" id="3.30.950.10">
    <property type="entry name" value="Methyltransferase, Cobalt-precorrin-4 Transmethylase, Domain 2"/>
    <property type="match status" value="1"/>
</dbReference>
<dbReference type="GeneID" id="41589532"/>
<dbReference type="Proteomes" id="UP000193404">
    <property type="component" value="Chromosome"/>
</dbReference>
<keyword evidence="6" id="KW-0949">S-adenosyl-L-methionine</keyword>
<comment type="similarity">
    <text evidence="2 7">Belongs to the precorrin methyltransferase family.</text>
</comment>
<protein>
    <submittedName>
        <fullName evidence="9">Precorrin-2 C(20)-methyltransferase</fullName>
    </submittedName>
</protein>
<keyword evidence="10" id="KW-1185">Reference proteome</keyword>
<dbReference type="InterPro" id="IPR012382">
    <property type="entry name" value="CobI/CbiL"/>
</dbReference>
<dbReference type="CDD" id="cd11645">
    <property type="entry name" value="Precorrin_2_C20_MT"/>
    <property type="match status" value="1"/>
</dbReference>
<evidence type="ECO:0000256" key="1">
    <source>
        <dbReference type="ARBA" id="ARBA00004953"/>
    </source>
</evidence>
<dbReference type="SUPFAM" id="SSF53790">
    <property type="entry name" value="Tetrapyrrole methylase"/>
    <property type="match status" value="1"/>
</dbReference>
<dbReference type="PANTHER" id="PTHR43467">
    <property type="entry name" value="COBALT-PRECORRIN-2 C(20)-METHYLTRANSFERASE"/>
    <property type="match status" value="1"/>
</dbReference>
<sequence>MKLYVLGLGPGDPELITLKAYNILRSAKLIFVPYSTGTNRSLSEEIIKKYANNAHTEYLGFPMKKEVEDEKLSELGKHMCDKLEKFNEGVFVTLGDPTLYSTFFRVKDFMNCTYDLELIPGVSSITACASKAKISLGIKNEKIALVTAGDFSIKDVINYDTIIIFKANERVKEIIEDLKNAGFNNIIFARRCFMQGEEIIYNLTDIEDKDYFSTIIARRN</sequence>
<evidence type="ECO:0000313" key="10">
    <source>
        <dbReference type="Proteomes" id="UP000193404"/>
    </source>
</evidence>
<dbReference type="NCBIfam" id="TIGR01467">
    <property type="entry name" value="cobI_cbiL"/>
    <property type="match status" value="1"/>
</dbReference>
<evidence type="ECO:0000256" key="2">
    <source>
        <dbReference type="ARBA" id="ARBA00005879"/>
    </source>
</evidence>
<feature type="domain" description="Tetrapyrrole methylase" evidence="8">
    <location>
        <begin position="2"/>
        <end position="200"/>
    </location>
</feature>
<evidence type="ECO:0000259" key="8">
    <source>
        <dbReference type="Pfam" id="PF00590"/>
    </source>
</evidence>
<dbReference type="OrthoDB" id="23546at2157"/>
<keyword evidence="5 9" id="KW-0808">Transferase</keyword>
<accession>A0A1W6JX36</accession>
<evidence type="ECO:0000256" key="3">
    <source>
        <dbReference type="ARBA" id="ARBA00022573"/>
    </source>
</evidence>
<dbReference type="InterPro" id="IPR014777">
    <property type="entry name" value="4pyrrole_Mease_sub1"/>
</dbReference>
<dbReference type="InterPro" id="IPR006364">
    <property type="entry name" value="CobI/CbiL/CobIJ_dom"/>
</dbReference>
<dbReference type="KEGG" id="aman:B6F84_01395"/>
<evidence type="ECO:0000256" key="6">
    <source>
        <dbReference type="ARBA" id="ARBA00022691"/>
    </source>
</evidence>